<evidence type="ECO:0000313" key="6">
    <source>
        <dbReference type="EMBL" id="GGE13767.1"/>
    </source>
</evidence>
<dbReference type="RefSeq" id="WP_188762825.1">
    <property type="nucleotide sequence ID" value="NZ_BMJM01000006.1"/>
</dbReference>
<dbReference type="PANTHER" id="PTHR30627:SF1">
    <property type="entry name" value="PEPTIDOGLYCAN D,D-TRANSPEPTIDASE FTSI"/>
    <property type="match status" value="1"/>
</dbReference>
<keyword evidence="2" id="KW-0378">Hydrolase</keyword>
<dbReference type="AlphaFoldDB" id="A0A916ZTQ6"/>
<gene>
    <name evidence="6" type="ORF">GCM10011529_20170</name>
</gene>
<name>A0A916ZTQ6_9SPHN</name>
<dbReference type="InterPro" id="IPR001460">
    <property type="entry name" value="PCN-bd_Tpept"/>
</dbReference>
<evidence type="ECO:0000313" key="7">
    <source>
        <dbReference type="Proteomes" id="UP000635071"/>
    </source>
</evidence>
<dbReference type="InterPro" id="IPR050515">
    <property type="entry name" value="Beta-lactam/transpept"/>
</dbReference>
<dbReference type="GO" id="GO:0071555">
    <property type="term" value="P:cell wall organization"/>
    <property type="evidence" value="ECO:0007669"/>
    <property type="project" value="TreeGrafter"/>
</dbReference>
<dbReference type="GO" id="GO:0008658">
    <property type="term" value="F:penicillin binding"/>
    <property type="evidence" value="ECO:0007669"/>
    <property type="project" value="InterPro"/>
</dbReference>
<proteinExistence type="predicted"/>
<dbReference type="InterPro" id="IPR012338">
    <property type="entry name" value="Beta-lactam/transpept-like"/>
</dbReference>
<dbReference type="Gene3D" id="3.30.450.330">
    <property type="match status" value="1"/>
</dbReference>
<sequence length="582" mass="62742">MAGPLILPTAAAAAAARPSATVVNRPPALEGQRLTAQSVARQRLVVLLLLFLAVPPLLALRLTDLAIFEARPEASRTVTGSAPPRADIVDRNGVELARTIEAYAVSVEPRKLASNPAVLAHRIAAVLPETTEAEILAELTHKGQFRYISRRVLPSEAKRINDIGEPAIYLRREAERLYPNISLAAHAIGYADDKGIGKVGMEKAFDTRLGGKDTREQPLQLALDVRVQQALEHELRALYLDQSAKGAAGVVLDVDTGEIVAMTSLPDFNPNRPGQSDDDSRYNKVTFAGYELGSTFKALTIASALNAGTIKSMQQKYDATRPIYMGGFRIRDDHAKNRWLTVPEIFIHSSNIGTARIAMEAGRDTQRAMLESLGFFKQVEVELPERARPQYPPLSNWGDLATMTIAYGHGITVTPLHLANAYATVVNGGIYRAPTLLKRAPGDVPEGRRVFTSATSDTMRALLRLVVTNGTGRKANAPGYRVGGKTGTAEKIANGRYVRGANVSTFAAAFPMDKPRYVIVAMVDDPRGSKSTYGFKTAGMVVAPAISRLVQRIGPILGVQPDASKDIDVASLLANANDAPTE</sequence>
<evidence type="ECO:0000259" key="5">
    <source>
        <dbReference type="Pfam" id="PF03717"/>
    </source>
</evidence>
<comment type="subcellular location">
    <subcellularLocation>
        <location evidence="1">Membrane</location>
    </subcellularLocation>
</comment>
<dbReference type="Pfam" id="PF00905">
    <property type="entry name" value="Transpeptidase"/>
    <property type="match status" value="1"/>
</dbReference>
<reference evidence="6" key="2">
    <citation type="submission" date="2020-09" db="EMBL/GenBank/DDBJ databases">
        <authorList>
            <person name="Sun Q."/>
            <person name="Zhou Y."/>
        </authorList>
    </citation>
    <scope>NUCLEOTIDE SEQUENCE</scope>
    <source>
        <strain evidence="6">CGMCC 1.15519</strain>
    </source>
</reference>
<dbReference type="PANTHER" id="PTHR30627">
    <property type="entry name" value="PEPTIDOGLYCAN D,D-TRANSPEPTIDASE"/>
    <property type="match status" value="1"/>
</dbReference>
<reference evidence="6" key="1">
    <citation type="journal article" date="2014" name="Int. J. Syst. Evol. Microbiol.">
        <title>Complete genome sequence of Corynebacterium casei LMG S-19264T (=DSM 44701T), isolated from a smear-ripened cheese.</title>
        <authorList>
            <consortium name="US DOE Joint Genome Institute (JGI-PGF)"/>
            <person name="Walter F."/>
            <person name="Albersmeier A."/>
            <person name="Kalinowski J."/>
            <person name="Ruckert C."/>
        </authorList>
    </citation>
    <scope>NUCLEOTIDE SEQUENCE</scope>
    <source>
        <strain evidence="6">CGMCC 1.15519</strain>
    </source>
</reference>
<protein>
    <submittedName>
        <fullName evidence="6">Peptidoglycan glycosyltransferase</fullName>
    </submittedName>
</protein>
<dbReference type="SUPFAM" id="SSF56601">
    <property type="entry name" value="beta-lactamase/transpeptidase-like"/>
    <property type="match status" value="1"/>
</dbReference>
<organism evidence="6 7">
    <name type="scientific">Sandarakinorhabdus glacialis</name>
    <dbReference type="NCBI Taxonomy" id="1614636"/>
    <lineage>
        <taxon>Bacteria</taxon>
        <taxon>Pseudomonadati</taxon>
        <taxon>Pseudomonadota</taxon>
        <taxon>Alphaproteobacteria</taxon>
        <taxon>Sphingomonadales</taxon>
        <taxon>Sphingosinicellaceae</taxon>
        <taxon>Sandarakinorhabdus</taxon>
    </lineage>
</organism>
<keyword evidence="2" id="KW-0121">Carboxypeptidase</keyword>
<dbReference type="EMBL" id="BMJM01000006">
    <property type="protein sequence ID" value="GGE13767.1"/>
    <property type="molecule type" value="Genomic_DNA"/>
</dbReference>
<evidence type="ECO:0000256" key="1">
    <source>
        <dbReference type="ARBA" id="ARBA00004370"/>
    </source>
</evidence>
<dbReference type="Pfam" id="PF03717">
    <property type="entry name" value="PBP_dimer"/>
    <property type="match status" value="1"/>
</dbReference>
<feature type="domain" description="Penicillin-binding protein dimerisation" evidence="5">
    <location>
        <begin position="82"/>
        <end position="216"/>
    </location>
</feature>
<dbReference type="Gene3D" id="3.90.1310.10">
    <property type="entry name" value="Penicillin-binding protein 2a (Domain 2)"/>
    <property type="match status" value="1"/>
</dbReference>
<accession>A0A916ZTQ6</accession>
<dbReference type="GO" id="GO:0004180">
    <property type="term" value="F:carboxypeptidase activity"/>
    <property type="evidence" value="ECO:0007669"/>
    <property type="project" value="UniProtKB-KW"/>
</dbReference>
<dbReference type="InterPro" id="IPR036138">
    <property type="entry name" value="PBP_dimer_sf"/>
</dbReference>
<dbReference type="Proteomes" id="UP000635071">
    <property type="component" value="Unassembled WGS sequence"/>
</dbReference>
<evidence type="ECO:0000256" key="3">
    <source>
        <dbReference type="ARBA" id="ARBA00023136"/>
    </source>
</evidence>
<dbReference type="SUPFAM" id="SSF56519">
    <property type="entry name" value="Penicillin binding protein dimerisation domain"/>
    <property type="match status" value="1"/>
</dbReference>
<evidence type="ECO:0000259" key="4">
    <source>
        <dbReference type="Pfam" id="PF00905"/>
    </source>
</evidence>
<keyword evidence="7" id="KW-1185">Reference proteome</keyword>
<dbReference type="Gene3D" id="3.40.710.10">
    <property type="entry name" value="DD-peptidase/beta-lactamase superfamily"/>
    <property type="match status" value="1"/>
</dbReference>
<keyword evidence="3" id="KW-0472">Membrane</keyword>
<dbReference type="GO" id="GO:0005886">
    <property type="term" value="C:plasma membrane"/>
    <property type="evidence" value="ECO:0007669"/>
    <property type="project" value="TreeGrafter"/>
</dbReference>
<evidence type="ECO:0000256" key="2">
    <source>
        <dbReference type="ARBA" id="ARBA00022645"/>
    </source>
</evidence>
<comment type="caution">
    <text evidence="6">The sequence shown here is derived from an EMBL/GenBank/DDBJ whole genome shotgun (WGS) entry which is preliminary data.</text>
</comment>
<keyword evidence="2" id="KW-0645">Protease</keyword>
<dbReference type="InterPro" id="IPR005311">
    <property type="entry name" value="PBP_dimer"/>
</dbReference>
<feature type="domain" description="Penicillin-binding protein transpeptidase" evidence="4">
    <location>
        <begin position="249"/>
        <end position="544"/>
    </location>
</feature>